<dbReference type="EMBL" id="KI894018">
    <property type="protein sequence ID" value="OCF29236.1"/>
    <property type="molecule type" value="Genomic_DNA"/>
</dbReference>
<gene>
    <name evidence="1" type="ORF">I302_00732</name>
    <name evidence="2" type="ORF">I302_102047</name>
</gene>
<dbReference type="EMBL" id="CP144541">
    <property type="protein sequence ID" value="WVW80074.1"/>
    <property type="molecule type" value="Genomic_DNA"/>
</dbReference>
<organism evidence="1">
    <name type="scientific">Kwoniella bestiolae CBS 10118</name>
    <dbReference type="NCBI Taxonomy" id="1296100"/>
    <lineage>
        <taxon>Eukaryota</taxon>
        <taxon>Fungi</taxon>
        <taxon>Dikarya</taxon>
        <taxon>Basidiomycota</taxon>
        <taxon>Agaricomycotina</taxon>
        <taxon>Tremellomycetes</taxon>
        <taxon>Tremellales</taxon>
        <taxon>Cryptococcaceae</taxon>
        <taxon>Kwoniella</taxon>
    </lineage>
</organism>
<accession>A0A1B9GDY8</accession>
<reference evidence="2" key="4">
    <citation type="submission" date="2024-02" db="EMBL/GenBank/DDBJ databases">
        <title>Comparative genomics of Cryptococcus and Kwoniella reveals pathogenesis evolution and contrasting modes of karyotype evolution via chromosome fusion or intercentromeric recombination.</title>
        <authorList>
            <person name="Coelho M.A."/>
            <person name="David-Palma M."/>
            <person name="Shea T."/>
            <person name="Bowers K."/>
            <person name="McGinley-Smith S."/>
            <person name="Mohammad A.W."/>
            <person name="Gnirke A."/>
            <person name="Yurkov A.M."/>
            <person name="Nowrousian M."/>
            <person name="Sun S."/>
            <person name="Cuomo C.A."/>
            <person name="Heitman J."/>
        </authorList>
    </citation>
    <scope>NUCLEOTIDE SEQUENCE</scope>
    <source>
        <strain evidence="2">CBS 10118</strain>
    </source>
</reference>
<reference evidence="1" key="1">
    <citation type="submission" date="2013-07" db="EMBL/GenBank/DDBJ databases">
        <title>The Genome Sequence of Cryptococcus bestiolae CBS10118.</title>
        <authorList>
            <consortium name="The Broad Institute Genome Sequencing Platform"/>
            <person name="Cuomo C."/>
            <person name="Litvintseva A."/>
            <person name="Chen Y."/>
            <person name="Heitman J."/>
            <person name="Sun S."/>
            <person name="Springer D."/>
            <person name="Dromer F."/>
            <person name="Young S.K."/>
            <person name="Zeng Q."/>
            <person name="Gargeya S."/>
            <person name="Fitzgerald M."/>
            <person name="Abouelleil A."/>
            <person name="Alvarado L."/>
            <person name="Berlin A.M."/>
            <person name="Chapman S.B."/>
            <person name="Dewar J."/>
            <person name="Goldberg J."/>
            <person name="Griggs A."/>
            <person name="Gujja S."/>
            <person name="Hansen M."/>
            <person name="Howarth C."/>
            <person name="Imamovic A."/>
            <person name="Larimer J."/>
            <person name="McCowan C."/>
            <person name="Murphy C."/>
            <person name="Pearson M."/>
            <person name="Priest M."/>
            <person name="Roberts A."/>
            <person name="Saif S."/>
            <person name="Shea T."/>
            <person name="Sykes S."/>
            <person name="Wortman J."/>
            <person name="Nusbaum C."/>
            <person name="Birren B."/>
        </authorList>
    </citation>
    <scope>NUCLEOTIDE SEQUENCE [LARGE SCALE GENOMIC DNA]</scope>
    <source>
        <strain evidence="1">CBS 10118</strain>
    </source>
</reference>
<evidence type="ECO:0000313" key="3">
    <source>
        <dbReference type="Proteomes" id="UP000092730"/>
    </source>
</evidence>
<proteinExistence type="predicted"/>
<evidence type="ECO:0000313" key="1">
    <source>
        <dbReference type="EMBL" id="OCF29236.1"/>
    </source>
</evidence>
<dbReference type="Proteomes" id="UP000092730">
    <property type="component" value="Chromosome 1"/>
</dbReference>
<evidence type="ECO:0000313" key="2">
    <source>
        <dbReference type="EMBL" id="WVW80074.1"/>
    </source>
</evidence>
<reference evidence="1" key="3">
    <citation type="submission" date="2014-01" db="EMBL/GenBank/DDBJ databases">
        <title>Evolution of pathogenesis and genome organization in the Tremellales.</title>
        <authorList>
            <person name="Cuomo C."/>
            <person name="Litvintseva A."/>
            <person name="Heitman J."/>
            <person name="Chen Y."/>
            <person name="Sun S."/>
            <person name="Springer D."/>
            <person name="Dromer F."/>
            <person name="Young S."/>
            <person name="Zeng Q."/>
            <person name="Chapman S."/>
            <person name="Gujja S."/>
            <person name="Saif S."/>
            <person name="Birren B."/>
        </authorList>
    </citation>
    <scope>NUCLEOTIDE SEQUENCE</scope>
    <source>
        <strain evidence="1">CBS 10118</strain>
    </source>
</reference>
<dbReference type="AlphaFoldDB" id="A0A1B9GDY8"/>
<dbReference type="GeneID" id="30205131"/>
<sequence length="231" mass="25695">MSSKEGVSENKVKGPVKLDAGHLSSFHLQVVFLIEAWALQGECIKESKLDNNVLATLSELITHFHLTHLSVLNPSHPSSNMSTESESQFLHFELYGNDTLICQAKGDSQARTHRAIYATRAISNGDTTIAYWLDQGGPDTFGYVATSDADTKKDKPTLHLTGNTLYDDSHIEYEYKRTIPVRLNNVKFDPQCTDFPKGSIGLAKVIYGPRTNDMMDVFIPKGTKLRSEMSL</sequence>
<name>A0A1B9GDY8_9TREE</name>
<dbReference type="KEGG" id="kbi:30205131"/>
<reference evidence="2" key="2">
    <citation type="submission" date="2013-07" db="EMBL/GenBank/DDBJ databases">
        <authorList>
            <consortium name="The Broad Institute Genome Sequencing Platform"/>
            <person name="Cuomo C."/>
            <person name="Litvintseva A."/>
            <person name="Chen Y."/>
            <person name="Heitman J."/>
            <person name="Sun S."/>
            <person name="Springer D."/>
            <person name="Dromer F."/>
            <person name="Young S.K."/>
            <person name="Zeng Q."/>
            <person name="Gargeya S."/>
            <person name="Fitzgerald M."/>
            <person name="Abouelleil A."/>
            <person name="Alvarado L."/>
            <person name="Berlin A.M."/>
            <person name="Chapman S.B."/>
            <person name="Dewar J."/>
            <person name="Goldberg J."/>
            <person name="Griggs A."/>
            <person name="Gujja S."/>
            <person name="Hansen M."/>
            <person name="Howarth C."/>
            <person name="Imamovic A."/>
            <person name="Larimer J."/>
            <person name="McCowan C."/>
            <person name="Murphy C."/>
            <person name="Pearson M."/>
            <person name="Priest M."/>
            <person name="Roberts A."/>
            <person name="Saif S."/>
            <person name="Shea T."/>
            <person name="Sykes S."/>
            <person name="Wortman J."/>
            <person name="Nusbaum C."/>
            <person name="Birren B."/>
        </authorList>
    </citation>
    <scope>NUCLEOTIDE SEQUENCE</scope>
    <source>
        <strain evidence="2">CBS 10118</strain>
    </source>
</reference>
<dbReference type="RefSeq" id="XP_019050306.1">
    <property type="nucleotide sequence ID" value="XM_019187428.1"/>
</dbReference>
<keyword evidence="3" id="KW-1185">Reference proteome</keyword>
<protein>
    <submittedName>
        <fullName evidence="1">Uncharacterized protein</fullName>
    </submittedName>
</protein>
<dbReference type="VEuPathDB" id="FungiDB:I302_00732"/>